<comment type="caution">
    <text evidence="1">The sequence shown here is derived from an EMBL/GenBank/DDBJ whole genome shotgun (WGS) entry which is preliminary data.</text>
</comment>
<name>A0A931CR75_9MICC</name>
<protein>
    <submittedName>
        <fullName evidence="1">Uncharacterized protein</fullName>
    </submittedName>
</protein>
<evidence type="ECO:0000313" key="2">
    <source>
        <dbReference type="Proteomes" id="UP000655366"/>
    </source>
</evidence>
<accession>A0A931CR75</accession>
<dbReference type="AlphaFoldDB" id="A0A931CR75"/>
<dbReference type="EMBL" id="JADNYM010000002">
    <property type="protein sequence ID" value="MBG0738128.1"/>
    <property type="molecule type" value="Genomic_DNA"/>
</dbReference>
<proteinExistence type="predicted"/>
<dbReference type="RefSeq" id="WP_196395078.1">
    <property type="nucleotide sequence ID" value="NZ_JADNYM010000002.1"/>
</dbReference>
<organism evidence="1 2">
    <name type="scientific">Arthrobacter terrae</name>
    <dbReference type="NCBI Taxonomy" id="2935737"/>
    <lineage>
        <taxon>Bacteria</taxon>
        <taxon>Bacillati</taxon>
        <taxon>Actinomycetota</taxon>
        <taxon>Actinomycetes</taxon>
        <taxon>Micrococcales</taxon>
        <taxon>Micrococcaceae</taxon>
        <taxon>Arthrobacter</taxon>
    </lineage>
</organism>
<keyword evidence="2" id="KW-1185">Reference proteome</keyword>
<reference evidence="1 2" key="1">
    <citation type="submission" date="2020-11" db="EMBL/GenBank/DDBJ databases">
        <title>Arthrobacter antarcticus sp. nov., isolated from Antarctic Soil.</title>
        <authorList>
            <person name="Li J."/>
        </authorList>
    </citation>
    <scope>NUCLEOTIDE SEQUENCE [LARGE SCALE GENOMIC DNA]</scope>
    <source>
        <strain evidence="1 2">Z1-20</strain>
    </source>
</reference>
<evidence type="ECO:0000313" key="1">
    <source>
        <dbReference type="EMBL" id="MBG0738128.1"/>
    </source>
</evidence>
<dbReference type="Proteomes" id="UP000655366">
    <property type="component" value="Unassembled WGS sequence"/>
</dbReference>
<sequence length="114" mass="12490">MRPASELPKLFNTRAFTLGQGTAADLTLRRLLGADLIRPTRGVRLHSSLAAELLERAVAYQLAVPDGAISHITAAVVWGFWLPLESDVVRGRKAVVTPERTWCDLAAMARPDRT</sequence>
<gene>
    <name evidence="1" type="ORF">IV500_01590</name>
</gene>